<evidence type="ECO:0000256" key="7">
    <source>
        <dbReference type="ARBA" id="ARBA00022989"/>
    </source>
</evidence>
<dbReference type="EMBL" id="JAACJJ010000044">
    <property type="protein sequence ID" value="KAF5314379.1"/>
    <property type="molecule type" value="Genomic_DNA"/>
</dbReference>
<feature type="transmembrane region" description="Helical" evidence="10">
    <location>
        <begin position="124"/>
        <end position="146"/>
    </location>
</feature>
<dbReference type="InterPro" id="IPR003439">
    <property type="entry name" value="ABC_transporter-like_ATP-bd"/>
</dbReference>
<dbReference type="SUPFAM" id="SSF90123">
    <property type="entry name" value="ABC transporter transmembrane region"/>
    <property type="match status" value="2"/>
</dbReference>
<evidence type="ECO:0000259" key="11">
    <source>
        <dbReference type="PROSITE" id="PS50893"/>
    </source>
</evidence>
<feature type="transmembrane region" description="Helical" evidence="10">
    <location>
        <begin position="299"/>
        <end position="324"/>
    </location>
</feature>
<keyword evidence="8 10" id="KW-0472">Membrane</keyword>
<comment type="subcellular location">
    <subcellularLocation>
        <location evidence="1">Membrane</location>
        <topology evidence="1">Multi-pass membrane protein</topology>
    </subcellularLocation>
</comment>
<accession>A0A8H5B0L3</accession>
<feature type="transmembrane region" description="Helical" evidence="10">
    <location>
        <begin position="37"/>
        <end position="57"/>
    </location>
</feature>
<dbReference type="CDD" id="cd03250">
    <property type="entry name" value="ABCC_MRP_domain1"/>
    <property type="match status" value="1"/>
</dbReference>
<dbReference type="InterPro" id="IPR050173">
    <property type="entry name" value="ABC_transporter_C-like"/>
</dbReference>
<evidence type="ECO:0000256" key="6">
    <source>
        <dbReference type="ARBA" id="ARBA00022840"/>
    </source>
</evidence>
<dbReference type="GO" id="GO:0016020">
    <property type="term" value="C:membrane"/>
    <property type="evidence" value="ECO:0007669"/>
    <property type="project" value="UniProtKB-SubCell"/>
</dbReference>
<feature type="transmembrane region" description="Helical" evidence="10">
    <location>
        <begin position="1045"/>
        <end position="1072"/>
    </location>
</feature>
<dbReference type="InterPro" id="IPR027417">
    <property type="entry name" value="P-loop_NTPase"/>
</dbReference>
<dbReference type="CDD" id="cd18604">
    <property type="entry name" value="ABC_6TM_VMR1_D2_like"/>
    <property type="match status" value="1"/>
</dbReference>
<feature type="transmembrane region" description="Helical" evidence="10">
    <location>
        <begin position="497"/>
        <end position="518"/>
    </location>
</feature>
<dbReference type="Pfam" id="PF00005">
    <property type="entry name" value="ABC_tran"/>
    <property type="match status" value="2"/>
</dbReference>
<evidence type="ECO:0000313" key="13">
    <source>
        <dbReference type="EMBL" id="KAF5314379.1"/>
    </source>
</evidence>
<dbReference type="PANTHER" id="PTHR24223">
    <property type="entry name" value="ATP-BINDING CASSETTE SUB-FAMILY C"/>
    <property type="match status" value="1"/>
</dbReference>
<sequence length="1582" mass="173550">MPGPLAFVDQTSSSPYNATWSSLHQSISADDAWKDTLLLPLAATAVSAATILIWGIARACARGDATDGANVTINAEDNGGGVVEKFKKYARSQGGMVIYAFKLTRVSSCIALLALALVDVSWTLPEIAIIVTFWYISVLASLALIPGKWSRHLTRHINTVLFTAFAVYAYRDVWPLATYGHGPVDIAEGRLLWAKLALLVVAAVIIPLFIPRQYIPVDPKNPMQELNPEQTASIISLVLYTFLDPIIFEAYRVPHLPHDRLPPLADYDHAKCLKETSFKHLDPFSGAKKEHLFVSMMRVFFWEFFTMTLAIVATVIANFAPPVAVNRILSSIEKSGEGDYIRPWVWVVSLFFGPLLVSISFQWYIYIGTWVLARTQGILTELIFEHSLRIRFKAESSGNGTGRTPSASGAATPADGASEAGDVDDDGSSTTEGGSQVGSVRTDSTAVKGKGKAKPAAAAAPVQTTAPGEDKKKDNLIGKINTLVTVDIDNIVGGKDFLMLIVQVPLELILAMAFLYVVLGWSSIVSLISIVLLIPAPGYIASLMQSVQGKKMAKTDARVEAVTETIGVLRMIKLFGWEAKMSETLREKREEELSWMWKSKVLDILNDTINFVIPIITMLVTYTTYTLVMKESLNASKVFSSMAVFDIIRNLLHRTSWMFTTCVKAKVSLDRIGNFLRETELLDTYADELDNKLVVTDVLQSDAHDGVIGFNNATFTWSKEIDDGTQTPSSRMFKLRTEHLEFKRGVVNLIIGPTGCGKTSILMALLGEMHFIPSGVDSWYNLPRHSGVAYAAQESWVQNESVRENILFGAPYDEERYQKVLYQCALKRDLELFEAGDKTEVGEKGLTLSGGQKARVTLARAIYSSADIILLDDVLAALDVHTSKWIVEECLKGDLVRGRTVLLVTHNVALAAPIAENIVTVGSDGLAHTVGTALEDILADPSLAREVEIEQEEVKIEQEVIDEVKKEDEKGDGKLILAEEIQEGRVSWRSMMLFLTGLGGAAPFFFMMLYVGALTLGQITYMVSVWFLGVWGSQYEHTAPIEVRVLYYLGVYTVIQLASIVCYVSAVTTYYYGTQRASRTINARLIDSVLGSTLRWLDETPASRIISRCTQDMGAVDSSVTTAFSAVVDLATSMVCKLAGPVIFTPIFLLPGIAIAAIGIYIGNIYLKAQMSVKREMSNARSPVLAHFGAAVAGMVSIRAYGAQKSFKSESLKRIDHLMKIARNQYNLNRWISIRIDLLGAMFTSALAGYLIASNTLSAANIGFSLNMALEFTTMILWLVRWYNDFEVQANSLERIQGYLEIEHEPKSVESGKPPAAWPTSGVLRVEGLAARYSQGGPKVLHNISFEVKSGERVGIVGRTGSGKSSLTLSLLRLIPTEGTVYFDGLPTDKINLDELRSNITIIPQMPELLSGTLRRNLDPFDQYDDSTLNGALRAAGLFSLQSEDDEARITLDSEIAGGGSNLSVGQRQIIALARAIVRNSKLLILDEATSAIDHKTDTIIQTSLRNELSADVTILTIAHRLQTIMDADKIMVLDSGRIVEYDSPQALLQKKSGQFKALVDESGDKKTLYAMAANKRASTSS</sequence>
<dbReference type="PANTHER" id="PTHR24223:SF356">
    <property type="entry name" value="ATP-BINDING CASSETTE TRANSPORTER ABC4"/>
    <property type="match status" value="1"/>
</dbReference>
<organism evidence="13 14">
    <name type="scientific">Psilocybe cf. subviscida</name>
    <dbReference type="NCBI Taxonomy" id="2480587"/>
    <lineage>
        <taxon>Eukaryota</taxon>
        <taxon>Fungi</taxon>
        <taxon>Dikarya</taxon>
        <taxon>Basidiomycota</taxon>
        <taxon>Agaricomycotina</taxon>
        <taxon>Agaricomycetes</taxon>
        <taxon>Agaricomycetidae</taxon>
        <taxon>Agaricales</taxon>
        <taxon>Agaricineae</taxon>
        <taxon>Strophariaceae</taxon>
        <taxon>Psilocybe</taxon>
    </lineage>
</organism>
<dbReference type="Gene3D" id="3.40.50.300">
    <property type="entry name" value="P-loop containing nucleotide triphosphate hydrolases"/>
    <property type="match status" value="2"/>
</dbReference>
<feature type="transmembrane region" description="Helical" evidence="10">
    <location>
        <begin position="96"/>
        <end position="118"/>
    </location>
</feature>
<feature type="transmembrane region" description="Helical" evidence="10">
    <location>
        <begin position="1264"/>
        <end position="1283"/>
    </location>
</feature>
<feature type="domain" description="ABC transmembrane type-1" evidence="12">
    <location>
        <begin position="305"/>
        <end position="664"/>
    </location>
</feature>
<feature type="transmembrane region" description="Helical" evidence="10">
    <location>
        <begin position="1232"/>
        <end position="1252"/>
    </location>
</feature>
<dbReference type="OrthoDB" id="6500128at2759"/>
<protein>
    <recommendedName>
        <fullName evidence="15">ABC transporter</fullName>
    </recommendedName>
</protein>
<feature type="transmembrane region" description="Helical" evidence="10">
    <location>
        <begin position="344"/>
        <end position="366"/>
    </location>
</feature>
<feature type="compositionally biased region" description="Polar residues" evidence="9">
    <location>
        <begin position="428"/>
        <end position="444"/>
    </location>
</feature>
<dbReference type="InterPro" id="IPR036640">
    <property type="entry name" value="ABC1_TM_sf"/>
</dbReference>
<reference evidence="13 14" key="1">
    <citation type="journal article" date="2020" name="ISME J.">
        <title>Uncovering the hidden diversity of litter-decomposition mechanisms in mushroom-forming fungi.</title>
        <authorList>
            <person name="Floudas D."/>
            <person name="Bentzer J."/>
            <person name="Ahren D."/>
            <person name="Johansson T."/>
            <person name="Persson P."/>
            <person name="Tunlid A."/>
        </authorList>
    </citation>
    <scope>NUCLEOTIDE SEQUENCE [LARGE SCALE GENOMIC DNA]</scope>
    <source>
        <strain evidence="13 14">CBS 101986</strain>
    </source>
</reference>
<name>A0A8H5B0L3_9AGAR</name>
<dbReference type="InterPro" id="IPR017871">
    <property type="entry name" value="ABC_transporter-like_CS"/>
</dbReference>
<evidence type="ECO:0000256" key="10">
    <source>
        <dbReference type="SAM" id="Phobius"/>
    </source>
</evidence>
<dbReference type="SUPFAM" id="SSF52540">
    <property type="entry name" value="P-loop containing nucleoside triphosphate hydrolases"/>
    <property type="match status" value="2"/>
</dbReference>
<feature type="region of interest" description="Disordered" evidence="9">
    <location>
        <begin position="395"/>
        <end position="471"/>
    </location>
</feature>
<feature type="domain" description="ABC transmembrane type-1" evidence="12">
    <location>
        <begin position="992"/>
        <end position="1287"/>
    </location>
</feature>
<evidence type="ECO:0000256" key="3">
    <source>
        <dbReference type="ARBA" id="ARBA00022692"/>
    </source>
</evidence>
<dbReference type="Gene3D" id="1.20.1560.10">
    <property type="entry name" value="ABC transporter type 1, transmembrane domain"/>
    <property type="match status" value="3"/>
</dbReference>
<dbReference type="SMART" id="SM00382">
    <property type="entry name" value="AAA"/>
    <property type="match status" value="2"/>
</dbReference>
<dbReference type="PROSITE" id="PS00211">
    <property type="entry name" value="ABC_TRANSPORTER_1"/>
    <property type="match status" value="1"/>
</dbReference>
<dbReference type="GO" id="GO:0016887">
    <property type="term" value="F:ATP hydrolysis activity"/>
    <property type="evidence" value="ECO:0007669"/>
    <property type="project" value="InterPro"/>
</dbReference>
<dbReference type="Proteomes" id="UP000567179">
    <property type="component" value="Unassembled WGS sequence"/>
</dbReference>
<evidence type="ECO:0000313" key="14">
    <source>
        <dbReference type="Proteomes" id="UP000567179"/>
    </source>
</evidence>
<feature type="domain" description="ABC transporter" evidence="11">
    <location>
        <begin position="708"/>
        <end position="949"/>
    </location>
</feature>
<dbReference type="FunFam" id="1.20.1560.10:FF:000013">
    <property type="entry name" value="ABC transporter C family member 2"/>
    <property type="match status" value="1"/>
</dbReference>
<feature type="transmembrane region" description="Helical" evidence="10">
    <location>
        <begin position="191"/>
        <end position="210"/>
    </location>
</feature>
<dbReference type="GO" id="GO:0005524">
    <property type="term" value="F:ATP binding"/>
    <property type="evidence" value="ECO:0007669"/>
    <property type="project" value="UniProtKB-KW"/>
</dbReference>
<evidence type="ECO:0000256" key="5">
    <source>
        <dbReference type="ARBA" id="ARBA00022741"/>
    </source>
</evidence>
<dbReference type="CDD" id="cd18596">
    <property type="entry name" value="ABC_6TM_VMR1_D1_like"/>
    <property type="match status" value="1"/>
</dbReference>
<keyword evidence="5" id="KW-0547">Nucleotide-binding</keyword>
<evidence type="ECO:0000256" key="8">
    <source>
        <dbReference type="ARBA" id="ARBA00023136"/>
    </source>
</evidence>
<feature type="transmembrane region" description="Helical" evidence="10">
    <location>
        <begin position="1143"/>
        <end position="1163"/>
    </location>
</feature>
<dbReference type="PROSITE" id="PS50893">
    <property type="entry name" value="ABC_TRANSPORTER_2"/>
    <property type="match status" value="2"/>
</dbReference>
<dbReference type="CDD" id="cd03244">
    <property type="entry name" value="ABCC_MRP_domain2"/>
    <property type="match status" value="1"/>
</dbReference>
<keyword evidence="6" id="KW-0067">ATP-binding</keyword>
<dbReference type="InterPro" id="IPR011527">
    <property type="entry name" value="ABC1_TM_dom"/>
</dbReference>
<dbReference type="Pfam" id="PF00664">
    <property type="entry name" value="ABC_membrane"/>
    <property type="match status" value="2"/>
</dbReference>
<dbReference type="InterPro" id="IPR003593">
    <property type="entry name" value="AAA+_ATPase"/>
</dbReference>
<evidence type="ECO:0000256" key="2">
    <source>
        <dbReference type="ARBA" id="ARBA00022448"/>
    </source>
</evidence>
<evidence type="ECO:0000256" key="1">
    <source>
        <dbReference type="ARBA" id="ARBA00004141"/>
    </source>
</evidence>
<keyword evidence="14" id="KW-1185">Reference proteome</keyword>
<feature type="transmembrane region" description="Helical" evidence="10">
    <location>
        <begin position="1184"/>
        <end position="1202"/>
    </location>
</feature>
<comment type="caution">
    <text evidence="13">The sequence shown here is derived from an EMBL/GenBank/DDBJ whole genome shotgun (WGS) entry which is preliminary data.</text>
</comment>
<feature type="transmembrane region" description="Helical" evidence="10">
    <location>
        <begin position="524"/>
        <end position="544"/>
    </location>
</feature>
<dbReference type="FunFam" id="3.40.50.300:FF:000838">
    <property type="entry name" value="ABC multidrug transporter (Eurofung)"/>
    <property type="match status" value="1"/>
</dbReference>
<keyword evidence="7 10" id="KW-1133">Transmembrane helix</keyword>
<gene>
    <name evidence="13" type="ORF">D9619_011798</name>
</gene>
<dbReference type="PROSITE" id="PS50929">
    <property type="entry name" value="ABC_TM1F"/>
    <property type="match status" value="2"/>
</dbReference>
<evidence type="ECO:0000256" key="9">
    <source>
        <dbReference type="SAM" id="MobiDB-lite"/>
    </source>
</evidence>
<feature type="transmembrane region" description="Helical" evidence="10">
    <location>
        <begin position="1016"/>
        <end position="1033"/>
    </location>
</feature>
<evidence type="ECO:0008006" key="15">
    <source>
        <dbReference type="Google" id="ProtNLM"/>
    </source>
</evidence>
<feature type="domain" description="ABC transporter" evidence="11">
    <location>
        <begin position="1324"/>
        <end position="1561"/>
    </location>
</feature>
<feature type="compositionally biased region" description="Polar residues" evidence="9">
    <location>
        <begin position="396"/>
        <end position="409"/>
    </location>
</feature>
<evidence type="ECO:0000256" key="4">
    <source>
        <dbReference type="ARBA" id="ARBA00022737"/>
    </source>
</evidence>
<feature type="compositionally biased region" description="Low complexity" evidence="9">
    <location>
        <begin position="454"/>
        <end position="467"/>
    </location>
</feature>
<proteinExistence type="predicted"/>
<dbReference type="GO" id="GO:0140359">
    <property type="term" value="F:ABC-type transporter activity"/>
    <property type="evidence" value="ECO:0007669"/>
    <property type="project" value="InterPro"/>
</dbReference>
<keyword evidence="4" id="KW-0677">Repeat</keyword>
<keyword evidence="2" id="KW-0813">Transport</keyword>
<feature type="transmembrane region" description="Helical" evidence="10">
    <location>
        <begin position="153"/>
        <end position="171"/>
    </location>
</feature>
<keyword evidence="3 10" id="KW-0812">Transmembrane</keyword>
<evidence type="ECO:0000259" key="12">
    <source>
        <dbReference type="PROSITE" id="PS50929"/>
    </source>
</evidence>